<name>X1ALG4_9ZZZZ</name>
<reference evidence="1" key="1">
    <citation type="journal article" date="2014" name="Front. Microbiol.">
        <title>High frequency of phylogenetically diverse reductive dehalogenase-homologous genes in deep subseafloor sedimentary metagenomes.</title>
        <authorList>
            <person name="Kawai M."/>
            <person name="Futagami T."/>
            <person name="Toyoda A."/>
            <person name="Takaki Y."/>
            <person name="Nishi S."/>
            <person name="Hori S."/>
            <person name="Arai W."/>
            <person name="Tsubouchi T."/>
            <person name="Morono Y."/>
            <person name="Uchiyama I."/>
            <person name="Ito T."/>
            <person name="Fujiyama A."/>
            <person name="Inagaki F."/>
            <person name="Takami H."/>
        </authorList>
    </citation>
    <scope>NUCLEOTIDE SEQUENCE</scope>
    <source>
        <strain evidence="1">Expedition CK06-06</strain>
    </source>
</reference>
<proteinExistence type="predicted"/>
<dbReference type="Pfam" id="PF16126">
    <property type="entry name" value="DUF4838"/>
    <property type="match status" value="1"/>
</dbReference>
<evidence type="ECO:0000313" key="1">
    <source>
        <dbReference type="EMBL" id="GAG83364.1"/>
    </source>
</evidence>
<feature type="non-terminal residue" evidence="1">
    <location>
        <position position="211"/>
    </location>
</feature>
<protein>
    <recommendedName>
        <fullName evidence="2">DUF4838 domain-containing protein</fullName>
    </recommendedName>
</protein>
<accession>X1ALG4</accession>
<dbReference type="InterPro" id="IPR032287">
    <property type="entry name" value="DUF4838"/>
</dbReference>
<gene>
    <name evidence="1" type="ORF">S01H4_33914</name>
</gene>
<sequence>MEYSLAGSIGHAYNSIVSKRDEILFEEHPEYFRLKSGNRVRGGQICTSNPEVRERAVAYAFRFFEKNPDATLVSLSPNDGGGTCQCSECKAIGNFSTQALALANLVAVALKKNPQTRDKMVSMYAYFITSQPPSIAAEDNVMAFVATKFNFLPWRFLVNQWGKKTENLGIRGYASILPWHWTKPVWRLKSLRKKVHFWNDSNIIAINIESG</sequence>
<organism evidence="1">
    <name type="scientific">marine sediment metagenome</name>
    <dbReference type="NCBI Taxonomy" id="412755"/>
    <lineage>
        <taxon>unclassified sequences</taxon>
        <taxon>metagenomes</taxon>
        <taxon>ecological metagenomes</taxon>
    </lineage>
</organism>
<dbReference type="PANTHER" id="PTHR47406">
    <property type="entry name" value="COAGULATION FACTOR 5/8 TYPE, C-TERMINAL"/>
    <property type="match status" value="1"/>
</dbReference>
<dbReference type="AlphaFoldDB" id="X1ALG4"/>
<evidence type="ECO:0008006" key="2">
    <source>
        <dbReference type="Google" id="ProtNLM"/>
    </source>
</evidence>
<dbReference type="PANTHER" id="PTHR47406:SF2">
    <property type="entry name" value="ALPHA GLUCURONIDASE N-TERMINAL DOMAIN-CONTAINING PROTEIN"/>
    <property type="match status" value="1"/>
</dbReference>
<dbReference type="EMBL" id="BART01017897">
    <property type="protein sequence ID" value="GAG83364.1"/>
    <property type="molecule type" value="Genomic_DNA"/>
</dbReference>
<comment type="caution">
    <text evidence="1">The sequence shown here is derived from an EMBL/GenBank/DDBJ whole genome shotgun (WGS) entry which is preliminary data.</text>
</comment>